<dbReference type="SUPFAM" id="SSF51695">
    <property type="entry name" value="PLC-like phosphodiesterases"/>
    <property type="match status" value="1"/>
</dbReference>
<accession>A0A5S9MCL3</accession>
<feature type="domain" description="GP-PDE" evidence="1">
    <location>
        <begin position="2"/>
        <end position="109"/>
    </location>
</feature>
<gene>
    <name evidence="2" type="ORF">BsIDN1_42230</name>
</gene>
<evidence type="ECO:0000313" key="3">
    <source>
        <dbReference type="Proteomes" id="UP000464658"/>
    </source>
</evidence>
<dbReference type="GO" id="GO:0008081">
    <property type="term" value="F:phosphoric diester hydrolase activity"/>
    <property type="evidence" value="ECO:0007669"/>
    <property type="project" value="InterPro"/>
</dbReference>
<dbReference type="PANTHER" id="PTHR46211:SF1">
    <property type="entry name" value="GLYCEROPHOSPHODIESTER PHOSPHODIESTERASE, CYTOPLASMIC"/>
    <property type="match status" value="1"/>
</dbReference>
<name>A0A5S9MCL3_BACIA</name>
<dbReference type="Gene3D" id="3.20.20.190">
    <property type="entry name" value="Phosphatidylinositol (PI) phosphodiesterase"/>
    <property type="match status" value="1"/>
</dbReference>
<evidence type="ECO:0000259" key="1">
    <source>
        <dbReference type="PROSITE" id="PS51704"/>
    </source>
</evidence>
<dbReference type="GO" id="GO:0006629">
    <property type="term" value="P:lipid metabolic process"/>
    <property type="evidence" value="ECO:0007669"/>
    <property type="project" value="InterPro"/>
</dbReference>
<proteinExistence type="predicted"/>
<dbReference type="EMBL" id="AP021906">
    <property type="protein sequence ID" value="BBP90605.1"/>
    <property type="molecule type" value="Genomic_DNA"/>
</dbReference>
<sequence length="109" mass="12382">MTKIFAHRGFKGIYPENTMIAFEHALHSGADGIELDVQLTKDGRLAVIHDEKLNRTTNMKGLVKDHTYEELKSGRCESFFLRRNRCCIHSSFGGSIRASDATIIIDHQY</sequence>
<dbReference type="Pfam" id="PF03009">
    <property type="entry name" value="GDPD"/>
    <property type="match status" value="1"/>
</dbReference>
<dbReference type="PROSITE" id="PS51704">
    <property type="entry name" value="GP_PDE"/>
    <property type="match status" value="1"/>
</dbReference>
<dbReference type="PANTHER" id="PTHR46211">
    <property type="entry name" value="GLYCEROPHOSPHORYL DIESTER PHOSPHODIESTERASE"/>
    <property type="match status" value="1"/>
</dbReference>
<dbReference type="Proteomes" id="UP000464658">
    <property type="component" value="Chromosome"/>
</dbReference>
<evidence type="ECO:0000313" key="2">
    <source>
        <dbReference type="EMBL" id="BBP90605.1"/>
    </source>
</evidence>
<reference evidence="2 3" key="1">
    <citation type="submission" date="2019-12" db="EMBL/GenBank/DDBJ databases">
        <title>Full genome sequence of a Bacillus safensis strain isolated from commercially available natto in Indonesia.</title>
        <authorList>
            <person name="Yoshida M."/>
            <person name="Uomi M."/>
            <person name="Waturangi D."/>
            <person name="Ekaputri J.J."/>
            <person name="Setiamarga D.H.E."/>
        </authorList>
    </citation>
    <scope>NUCLEOTIDE SEQUENCE [LARGE SCALE GENOMIC DNA]</scope>
    <source>
        <strain evidence="2 3">IDN1</strain>
    </source>
</reference>
<organism evidence="2 3">
    <name type="scientific">Bacillus safensis</name>
    <dbReference type="NCBI Taxonomy" id="561879"/>
    <lineage>
        <taxon>Bacteria</taxon>
        <taxon>Bacillati</taxon>
        <taxon>Bacillota</taxon>
        <taxon>Bacilli</taxon>
        <taxon>Bacillales</taxon>
        <taxon>Bacillaceae</taxon>
        <taxon>Bacillus</taxon>
    </lineage>
</organism>
<dbReference type="AlphaFoldDB" id="A0A5S9MCL3"/>
<dbReference type="InterPro" id="IPR030395">
    <property type="entry name" value="GP_PDE_dom"/>
</dbReference>
<protein>
    <recommendedName>
        <fullName evidence="1">GP-PDE domain-containing protein</fullName>
    </recommendedName>
</protein>
<dbReference type="InterPro" id="IPR017946">
    <property type="entry name" value="PLC-like_Pdiesterase_TIM-brl"/>
</dbReference>